<dbReference type="PANTHER" id="PTHR21096:SF0">
    <property type="entry name" value="PROTEIN FAM136A"/>
    <property type="match status" value="1"/>
</dbReference>
<dbReference type="InterPro" id="IPR008560">
    <property type="entry name" value="DUF842_euk"/>
</dbReference>
<evidence type="ECO:0000313" key="3">
    <source>
        <dbReference type="Proteomes" id="UP000708148"/>
    </source>
</evidence>
<organism evidence="2 3">
    <name type="scientific">Ostreobium quekettii</name>
    <dbReference type="NCBI Taxonomy" id="121088"/>
    <lineage>
        <taxon>Eukaryota</taxon>
        <taxon>Viridiplantae</taxon>
        <taxon>Chlorophyta</taxon>
        <taxon>core chlorophytes</taxon>
        <taxon>Ulvophyceae</taxon>
        <taxon>TCBD clade</taxon>
        <taxon>Bryopsidales</taxon>
        <taxon>Ostreobineae</taxon>
        <taxon>Ostreobiaceae</taxon>
        <taxon>Ostreobium</taxon>
    </lineage>
</organism>
<keyword evidence="3" id="KW-1185">Reference proteome</keyword>
<name>A0A8S1J7G0_9CHLO</name>
<dbReference type="GO" id="GO:0005737">
    <property type="term" value="C:cytoplasm"/>
    <property type="evidence" value="ECO:0007669"/>
    <property type="project" value="TreeGrafter"/>
</dbReference>
<proteinExistence type="inferred from homology"/>
<protein>
    <recommendedName>
        <fullName evidence="4">Protein FAM136A</fullName>
    </recommendedName>
</protein>
<evidence type="ECO:0000313" key="2">
    <source>
        <dbReference type="EMBL" id="CAD7699450.1"/>
    </source>
</evidence>
<comment type="caution">
    <text evidence="2">The sequence shown here is derived from an EMBL/GenBank/DDBJ whole genome shotgun (WGS) entry which is preliminary data.</text>
</comment>
<evidence type="ECO:0000256" key="1">
    <source>
        <dbReference type="ARBA" id="ARBA00009952"/>
    </source>
</evidence>
<dbReference type="PANTHER" id="PTHR21096">
    <property type="entry name" value="PROTEIN FAM136A"/>
    <property type="match status" value="1"/>
</dbReference>
<comment type="similarity">
    <text evidence="1">Belongs to the FAM136 family.</text>
</comment>
<reference evidence="2" key="1">
    <citation type="submission" date="2020-12" db="EMBL/GenBank/DDBJ databases">
        <authorList>
            <person name="Iha C."/>
        </authorList>
    </citation>
    <scope>NUCLEOTIDE SEQUENCE</scope>
</reference>
<dbReference type="OrthoDB" id="9975421at2759"/>
<dbReference type="Pfam" id="PF05811">
    <property type="entry name" value="DUF842"/>
    <property type="match status" value="1"/>
</dbReference>
<evidence type="ECO:0008006" key="4">
    <source>
        <dbReference type="Google" id="ProtNLM"/>
    </source>
</evidence>
<dbReference type="AlphaFoldDB" id="A0A8S1J7G0"/>
<dbReference type="Proteomes" id="UP000708148">
    <property type="component" value="Unassembled WGS sequence"/>
</dbReference>
<accession>A0A8S1J7G0</accession>
<sequence>MDFDQQAQAKELAAAFEATLAQVDSAHVFPEMRRAALCQAKCCDTCPNREALQACYQGCTRRADAMQAAVSRQLSGFQERLSRCLMRCQDQARDSLPPAPNERQVEKATAAAAACAGACGAEYKKKLPKLKAEIEAQIKGL</sequence>
<gene>
    <name evidence="2" type="ORF">OSTQU699_LOCUS4808</name>
</gene>
<dbReference type="EMBL" id="CAJHUC010001022">
    <property type="protein sequence ID" value="CAD7699450.1"/>
    <property type="molecule type" value="Genomic_DNA"/>
</dbReference>